<gene>
    <name evidence="1" type="ORF">FA740_05165</name>
</gene>
<name>A0A4U0QUI3_9RHOB</name>
<evidence type="ECO:0000313" key="2">
    <source>
        <dbReference type="Proteomes" id="UP000306223"/>
    </source>
</evidence>
<reference evidence="1 2" key="1">
    <citation type="submission" date="2019-04" db="EMBL/GenBank/DDBJ databases">
        <authorList>
            <person name="Li J."/>
        </authorList>
    </citation>
    <scope>NUCLEOTIDE SEQUENCE [LARGE SCALE GENOMIC DNA]</scope>
    <source>
        <strain evidence="1 2">CCTCC AB2016182</strain>
    </source>
</reference>
<keyword evidence="2" id="KW-1185">Reference proteome</keyword>
<sequence length="112" mass="12294">MTERLTDDPAAWLCEDLAWEGETSVTTDKAHAERRAAYATAWRVTPLYTHRRVAPADDLYAALTDARDVMAGLAEHILKSDKVNTKGMFADLQRARLAADAALAKIAKEPAP</sequence>
<evidence type="ECO:0000313" key="1">
    <source>
        <dbReference type="EMBL" id="TJZ85791.1"/>
    </source>
</evidence>
<dbReference type="AlphaFoldDB" id="A0A4U0QUI3"/>
<comment type="caution">
    <text evidence="1">The sequence shown here is derived from an EMBL/GenBank/DDBJ whole genome shotgun (WGS) entry which is preliminary data.</text>
</comment>
<organism evidence="1 2">
    <name type="scientific">Paracoccus hibiscisoli</name>
    <dbReference type="NCBI Taxonomy" id="2023261"/>
    <lineage>
        <taxon>Bacteria</taxon>
        <taxon>Pseudomonadati</taxon>
        <taxon>Pseudomonadota</taxon>
        <taxon>Alphaproteobacteria</taxon>
        <taxon>Rhodobacterales</taxon>
        <taxon>Paracoccaceae</taxon>
        <taxon>Paracoccus</taxon>
    </lineage>
</organism>
<dbReference type="Proteomes" id="UP000306223">
    <property type="component" value="Unassembled WGS sequence"/>
</dbReference>
<dbReference type="EMBL" id="SUNH01000007">
    <property type="protein sequence ID" value="TJZ85791.1"/>
    <property type="molecule type" value="Genomic_DNA"/>
</dbReference>
<dbReference type="RefSeq" id="WP_136855716.1">
    <property type="nucleotide sequence ID" value="NZ_SUNH01000007.1"/>
</dbReference>
<protein>
    <submittedName>
        <fullName evidence="1">Uncharacterized protein</fullName>
    </submittedName>
</protein>
<proteinExistence type="predicted"/>
<accession>A0A4U0QUI3</accession>